<dbReference type="Pfam" id="PF06051">
    <property type="entry name" value="DUF928"/>
    <property type="match status" value="1"/>
</dbReference>
<feature type="signal peptide" evidence="1">
    <location>
        <begin position="1"/>
        <end position="29"/>
    </location>
</feature>
<sequence>MNNLVKKRLWIKILSTAFGFSLLFPYASAEARRIAFNAPTGLKVPGRRVVGGSRSTLRCISENNTKLTALIPESNIGLTTSANPVLFFYVPQTSGSTLELVVQDEKQKFVKQYYKASGNAGIVPITLNKMNLEVGKQYRWFFTIVCNNRERSKDLVVDGAIKRIPPQQQLIAQLKGATLQERANIYAQNGIWQDALASLAQLHSSRPNDPQFKADWKSLLTAEGVNLEQDSTQLVTEPLLSGNQAPQPISQPL</sequence>
<comment type="caution">
    <text evidence="2">The sequence shown here is derived from an EMBL/GenBank/DDBJ whole genome shotgun (WGS) entry which is preliminary data.</text>
</comment>
<keyword evidence="3" id="KW-1185">Reference proteome</keyword>
<gene>
    <name evidence="2" type="ORF">ICL16_12090</name>
</gene>
<dbReference type="AlphaFoldDB" id="A0A8J6XC80"/>
<organism evidence="2 3">
    <name type="scientific">Iningainema tapete BLCC-T55</name>
    <dbReference type="NCBI Taxonomy" id="2748662"/>
    <lineage>
        <taxon>Bacteria</taxon>
        <taxon>Bacillati</taxon>
        <taxon>Cyanobacteriota</taxon>
        <taxon>Cyanophyceae</taxon>
        <taxon>Nostocales</taxon>
        <taxon>Scytonemataceae</taxon>
        <taxon>Iningainema tapete</taxon>
    </lineage>
</organism>
<dbReference type="Proteomes" id="UP000629098">
    <property type="component" value="Unassembled WGS sequence"/>
</dbReference>
<name>A0A8J6XC80_9CYAN</name>
<proteinExistence type="predicted"/>
<evidence type="ECO:0000256" key="1">
    <source>
        <dbReference type="SAM" id="SignalP"/>
    </source>
</evidence>
<keyword evidence="1" id="KW-0732">Signal</keyword>
<dbReference type="RefSeq" id="WP_190827815.1">
    <property type="nucleotide sequence ID" value="NZ_CAWPPI010000046.1"/>
</dbReference>
<protein>
    <submittedName>
        <fullName evidence="2">DUF928 domain-containing protein</fullName>
    </submittedName>
</protein>
<accession>A0A8J6XC80</accession>
<dbReference type="EMBL" id="JACXAE010000046">
    <property type="protein sequence ID" value="MBD2772790.1"/>
    <property type="molecule type" value="Genomic_DNA"/>
</dbReference>
<evidence type="ECO:0000313" key="2">
    <source>
        <dbReference type="EMBL" id="MBD2772790.1"/>
    </source>
</evidence>
<evidence type="ECO:0000313" key="3">
    <source>
        <dbReference type="Proteomes" id="UP000629098"/>
    </source>
</evidence>
<reference evidence="2" key="1">
    <citation type="submission" date="2020-09" db="EMBL/GenBank/DDBJ databases">
        <title>Iningainema tapete sp. nov. (Scytonemataceae, Cyanobacteria) from greenhouses in central Florida (USA) produces two types of nodularin with biosynthetic potential for microcystin-LR and anabaenopeptins.</title>
        <authorList>
            <person name="Berthold D.E."/>
            <person name="Lefler F.W."/>
            <person name="Huang I.-S."/>
            <person name="Abdulla H."/>
            <person name="Zimba P.V."/>
            <person name="Laughinghouse H.D. IV."/>
        </authorList>
    </citation>
    <scope>NUCLEOTIDE SEQUENCE</scope>
    <source>
        <strain evidence="2">BLCCT55</strain>
    </source>
</reference>
<dbReference type="InterPro" id="IPR010328">
    <property type="entry name" value="DUF928"/>
</dbReference>
<feature type="chain" id="PRO_5035242499" evidence="1">
    <location>
        <begin position="30"/>
        <end position="253"/>
    </location>
</feature>